<gene>
    <name evidence="2" type="ORF">ACFQU8_00040</name>
</gene>
<comment type="caution">
    <text evidence="2">The sequence shown here is derived from an EMBL/GenBank/DDBJ whole genome shotgun (WGS) entry which is preliminary data.</text>
</comment>
<organism evidence="2 3">
    <name type="scientific">Lentibacillus kimchii</name>
    <dbReference type="NCBI Taxonomy" id="1542911"/>
    <lineage>
        <taxon>Bacteria</taxon>
        <taxon>Bacillati</taxon>
        <taxon>Bacillota</taxon>
        <taxon>Bacilli</taxon>
        <taxon>Bacillales</taxon>
        <taxon>Bacillaceae</taxon>
        <taxon>Lentibacillus</taxon>
    </lineage>
</organism>
<dbReference type="Proteomes" id="UP001596620">
    <property type="component" value="Unassembled WGS sequence"/>
</dbReference>
<name>A0ABW2UP18_9BACI</name>
<dbReference type="RefSeq" id="WP_382357106.1">
    <property type="nucleotide sequence ID" value="NZ_JBHTGR010000001.1"/>
</dbReference>
<dbReference type="Pfam" id="PF14179">
    <property type="entry name" value="YppG"/>
    <property type="match status" value="1"/>
</dbReference>
<evidence type="ECO:0000313" key="3">
    <source>
        <dbReference type="Proteomes" id="UP001596620"/>
    </source>
</evidence>
<reference evidence="3" key="1">
    <citation type="journal article" date="2019" name="Int. J. Syst. Evol. Microbiol.">
        <title>The Global Catalogue of Microorganisms (GCM) 10K type strain sequencing project: providing services to taxonomists for standard genome sequencing and annotation.</title>
        <authorList>
            <consortium name="The Broad Institute Genomics Platform"/>
            <consortium name="The Broad Institute Genome Sequencing Center for Infectious Disease"/>
            <person name="Wu L."/>
            <person name="Ma J."/>
        </authorList>
    </citation>
    <scope>NUCLEOTIDE SEQUENCE [LARGE SCALE GENOMIC DNA]</scope>
    <source>
        <strain evidence="3">JCM 30234</strain>
    </source>
</reference>
<dbReference type="InterPro" id="IPR025555">
    <property type="entry name" value="YppG"/>
</dbReference>
<accession>A0ABW2UP18</accession>
<evidence type="ECO:0000313" key="2">
    <source>
        <dbReference type="EMBL" id="MFC7745627.1"/>
    </source>
</evidence>
<evidence type="ECO:0000256" key="1">
    <source>
        <dbReference type="SAM" id="MobiDB-lite"/>
    </source>
</evidence>
<keyword evidence="3" id="KW-1185">Reference proteome</keyword>
<feature type="region of interest" description="Disordered" evidence="1">
    <location>
        <begin position="1"/>
        <end position="32"/>
    </location>
</feature>
<proteinExistence type="predicted"/>
<sequence>MINSGRPGPPVPMPHGAMHKPEPPVPYPSKPSTTQLILKQFQDQDGNMDIDKITTVAQQVGQLYGQISPLITKFTKR</sequence>
<protein>
    <submittedName>
        <fullName evidence="2">YppG family protein</fullName>
    </submittedName>
</protein>
<dbReference type="EMBL" id="JBHTGR010000001">
    <property type="protein sequence ID" value="MFC7745627.1"/>
    <property type="molecule type" value="Genomic_DNA"/>
</dbReference>